<dbReference type="RefSeq" id="WP_094080208.1">
    <property type="nucleotide sequence ID" value="NZ_CP165644.1"/>
</dbReference>
<evidence type="ECO:0008006" key="2">
    <source>
        <dbReference type="Google" id="ProtNLM"/>
    </source>
</evidence>
<reference evidence="1" key="1">
    <citation type="submission" date="2024-07" db="EMBL/GenBank/DDBJ databases">
        <authorList>
            <person name="Li X.-J."/>
            <person name="Wang X."/>
        </authorList>
    </citation>
    <scope>NUCLEOTIDE SEQUENCE</scope>
    <source>
        <strain evidence="1">HSP-334</strain>
    </source>
</reference>
<organism evidence="1">
    <name type="scientific">Leptotrichia rugosa</name>
    <dbReference type="NCBI Taxonomy" id="3239302"/>
    <lineage>
        <taxon>Bacteria</taxon>
        <taxon>Fusobacteriati</taxon>
        <taxon>Fusobacteriota</taxon>
        <taxon>Fusobacteriia</taxon>
        <taxon>Fusobacteriales</taxon>
        <taxon>Leptotrichiaceae</taxon>
        <taxon>Leptotrichia</taxon>
    </lineage>
</organism>
<dbReference type="KEGG" id="lrug:AB8B22_06680"/>
<gene>
    <name evidence="1" type="ORF">AB8B22_06680</name>
</gene>
<name>A0AB39VDZ2_9FUSO</name>
<evidence type="ECO:0000313" key="1">
    <source>
        <dbReference type="EMBL" id="XDU66111.1"/>
    </source>
</evidence>
<dbReference type="EMBL" id="CP165644">
    <property type="protein sequence ID" value="XDU66111.1"/>
    <property type="molecule type" value="Genomic_DNA"/>
</dbReference>
<proteinExistence type="predicted"/>
<protein>
    <recommendedName>
        <fullName evidence="2">PpiC domain-containing protein</fullName>
    </recommendedName>
</protein>
<dbReference type="AlphaFoldDB" id="A0AB39VDZ2"/>
<sequence>MKKGIILMLLGCSLISFSMFDKIKKEIKWASEEEPKFKKVKVNIDGEEKMRKVIPGRYEIKLFEITYPSDLFGKNRFFNEFNTFLKGIEPIKTKSGEPKVVNIRATRKYSLLLESRFYEEMQQIKEDLLSDEEKILELPASSLEDYYRQQLTSMSGRMGATEYAGTDQEFLNRQIYVLYQLLDKPKFNPNNVYSELDKEFLIEELKKNRKEVVENFEKSKVEYFIKESYENSGIGKLQDDSIYKFDKDVVISDKLEDQAILPEMEKNVYLTGFPENIIEELAKNKLKLKRTPLLLENSDYHGYMFNEDNTVVFIGGKEPKYYYKDYKINVVKKPIEVLDLLKTDSNYYVSDFF</sequence>
<accession>A0AB39VDZ2</accession>